<evidence type="ECO:0000313" key="3">
    <source>
        <dbReference type="Proteomes" id="UP000799118"/>
    </source>
</evidence>
<proteinExistence type="predicted"/>
<dbReference type="AlphaFoldDB" id="A0A6A4GYM6"/>
<sequence>MGKPVWRVKARDGGGSDFAGLLGVRGQMLRRWREDWRVVGMRDRWQIDDDARVLPPLGGLQHFAFAFRSRPPKFRTRSSPARGGTNYRFYVGPFRDPPADHRPAKLGRGDFRHLALPSPIRRFAGSSASPNNGESAFPANPLVNERRKRCLSLQMLFTRIRALTHFGVRCHRWIVTRFDHKVALGMSTLGLRDAAGRWRSCDGGEDELTAVSSPCPTCLHRCLLLGWRILISAWYSAPASRLRARIYYSAFRQKNAPEDTAGMQIRTAGRLKRFILILNPPTPSDMVPNPRTFTRGPDGRQMIGVADNVWEGKALKDPSNPGQQASLNVNFEDYKSHYTPLTQALPPLYWALRLQTPTTSSLCNSFVYADARRHRRDAKRRGNRQREKEERERREQKKGYFSAERSPLHLLKQQGRRMAERRAIAIRSWTWLVRASEDVNKLFGDIRKAVGTDEGRRWSMGLAAASFLLCLPPFLSATGALSVSDHFQSAFVAPSAVRLGPRRH</sequence>
<organism evidence="2 3">
    <name type="scientific">Gymnopus androsaceus JB14</name>
    <dbReference type="NCBI Taxonomy" id="1447944"/>
    <lineage>
        <taxon>Eukaryota</taxon>
        <taxon>Fungi</taxon>
        <taxon>Dikarya</taxon>
        <taxon>Basidiomycota</taxon>
        <taxon>Agaricomycotina</taxon>
        <taxon>Agaricomycetes</taxon>
        <taxon>Agaricomycetidae</taxon>
        <taxon>Agaricales</taxon>
        <taxon>Marasmiineae</taxon>
        <taxon>Omphalotaceae</taxon>
        <taxon>Gymnopus</taxon>
    </lineage>
</organism>
<reference evidence="2" key="1">
    <citation type="journal article" date="2019" name="Environ. Microbiol.">
        <title>Fungal ecological strategies reflected in gene transcription - a case study of two litter decomposers.</title>
        <authorList>
            <person name="Barbi F."/>
            <person name="Kohler A."/>
            <person name="Barry K."/>
            <person name="Baskaran P."/>
            <person name="Daum C."/>
            <person name="Fauchery L."/>
            <person name="Ihrmark K."/>
            <person name="Kuo A."/>
            <person name="LaButti K."/>
            <person name="Lipzen A."/>
            <person name="Morin E."/>
            <person name="Grigoriev I.V."/>
            <person name="Henrissat B."/>
            <person name="Lindahl B."/>
            <person name="Martin F."/>
        </authorList>
    </citation>
    <scope>NUCLEOTIDE SEQUENCE</scope>
    <source>
        <strain evidence="2">JB14</strain>
    </source>
</reference>
<keyword evidence="3" id="KW-1185">Reference proteome</keyword>
<dbReference type="Proteomes" id="UP000799118">
    <property type="component" value="Unassembled WGS sequence"/>
</dbReference>
<accession>A0A6A4GYM6</accession>
<dbReference type="EMBL" id="ML769668">
    <property type="protein sequence ID" value="KAE9390155.1"/>
    <property type="molecule type" value="Genomic_DNA"/>
</dbReference>
<feature type="compositionally biased region" description="Basic and acidic residues" evidence="1">
    <location>
        <begin position="384"/>
        <end position="398"/>
    </location>
</feature>
<name>A0A6A4GYM6_9AGAR</name>
<feature type="compositionally biased region" description="Basic residues" evidence="1">
    <location>
        <begin position="374"/>
        <end position="383"/>
    </location>
</feature>
<feature type="region of interest" description="Disordered" evidence="1">
    <location>
        <begin position="374"/>
        <end position="399"/>
    </location>
</feature>
<evidence type="ECO:0000313" key="2">
    <source>
        <dbReference type="EMBL" id="KAE9390155.1"/>
    </source>
</evidence>
<protein>
    <submittedName>
        <fullName evidence="2">Uncharacterized protein</fullName>
    </submittedName>
</protein>
<gene>
    <name evidence="2" type="ORF">BT96DRAFT_946341</name>
</gene>
<evidence type="ECO:0000256" key="1">
    <source>
        <dbReference type="SAM" id="MobiDB-lite"/>
    </source>
</evidence>